<gene>
    <name evidence="2" type="ORF">EOE48_01450</name>
</gene>
<evidence type="ECO:0000313" key="2">
    <source>
        <dbReference type="EMBL" id="RVU21740.1"/>
    </source>
</evidence>
<dbReference type="OrthoDB" id="2220917at2"/>
<name>A0A3S2VFC4_9HYPH</name>
<proteinExistence type="predicted"/>
<evidence type="ECO:0000313" key="3">
    <source>
        <dbReference type="Proteomes" id="UP000286997"/>
    </source>
</evidence>
<accession>A0A3S2VFC4</accession>
<keyword evidence="1" id="KW-0812">Transmembrane</keyword>
<evidence type="ECO:0000256" key="1">
    <source>
        <dbReference type="SAM" id="Phobius"/>
    </source>
</evidence>
<sequence length="498" mass="52853">MSLGPRLRALPAFGPRLAVLAFLVLGLPVAVVFALLVPLGDVADEPSHLVRAASLLDGRFVGHRETITLPDGTPFVAAGVTVAPIWGDLSRSREPADVSRRADPQPHPDLGRGAWDETRRFAAIYTISTYFPVFYAPAALGLGAAKLAGLPPRDATVAGRLANVLAYALMAVAALAVSRRGRPLIFAVLVVPMSLSLAGSFNQDGLMIAASVLAVALASRSWTGDAEDDRFARPAWILAALLVGLVALAKPPYALLAVVLLGRLPWRDGLRAWGPLALRRGGLGVLAVLPAALWTVFVTATVSTPFPRPAHEAGPLWPGPQPTVFTSTDPTAQLQVLAAQPLRFVTIPFHYLLTIKHIKGLLASLIGILGWLDRSFPVPLYWLWALALVAALVPARRPAPGRTLPDLALLAAAGLVCVWAIVLSQYLTWTAVGIPRVDGPQGRYLLPVLPLMALLLPEGEGLPKEEAGEGWRRAARLLPVAAAIVDLAVVPVWVPRMG</sequence>
<feature type="transmembrane region" description="Helical" evidence="1">
    <location>
        <begin position="184"/>
        <end position="201"/>
    </location>
</feature>
<feature type="transmembrane region" description="Helical" evidence="1">
    <location>
        <begin position="407"/>
        <end position="432"/>
    </location>
</feature>
<feature type="transmembrane region" description="Helical" evidence="1">
    <location>
        <begin position="378"/>
        <end position="395"/>
    </location>
</feature>
<dbReference type="Pfam" id="PF09913">
    <property type="entry name" value="DUF2142"/>
    <property type="match status" value="1"/>
</dbReference>
<feature type="transmembrane region" description="Helical" evidence="1">
    <location>
        <begin position="20"/>
        <end position="39"/>
    </location>
</feature>
<reference evidence="2 3" key="1">
    <citation type="submission" date="2019-01" db="EMBL/GenBank/DDBJ databases">
        <authorList>
            <person name="Chen W.-M."/>
        </authorList>
    </citation>
    <scope>NUCLEOTIDE SEQUENCE [LARGE SCALE GENOMIC DNA]</scope>
    <source>
        <strain evidence="2 3">TER-1</strain>
    </source>
</reference>
<feature type="transmembrane region" description="Helical" evidence="1">
    <location>
        <begin position="235"/>
        <end position="261"/>
    </location>
</feature>
<keyword evidence="3" id="KW-1185">Reference proteome</keyword>
<feature type="transmembrane region" description="Helical" evidence="1">
    <location>
        <begin position="122"/>
        <end position="145"/>
    </location>
</feature>
<dbReference type="RefSeq" id="WP_127726983.1">
    <property type="nucleotide sequence ID" value="NZ_SACP01000001.1"/>
</dbReference>
<dbReference type="AlphaFoldDB" id="A0A3S2VFC4"/>
<feature type="transmembrane region" description="Helical" evidence="1">
    <location>
        <begin position="281"/>
        <end position="302"/>
    </location>
</feature>
<protein>
    <submittedName>
        <fullName evidence="2">DUF2142 domain-containing protein</fullName>
    </submittedName>
</protein>
<keyword evidence="1" id="KW-0472">Membrane</keyword>
<dbReference type="Proteomes" id="UP000286997">
    <property type="component" value="Unassembled WGS sequence"/>
</dbReference>
<dbReference type="EMBL" id="SACP01000001">
    <property type="protein sequence ID" value="RVU21740.1"/>
    <property type="molecule type" value="Genomic_DNA"/>
</dbReference>
<feature type="transmembrane region" description="Helical" evidence="1">
    <location>
        <begin position="157"/>
        <end position="177"/>
    </location>
</feature>
<feature type="transmembrane region" description="Helical" evidence="1">
    <location>
        <begin position="351"/>
        <end position="372"/>
    </location>
</feature>
<dbReference type="InterPro" id="IPR018674">
    <property type="entry name" value="DUF2142_membrane"/>
</dbReference>
<comment type="caution">
    <text evidence="2">The sequence shown here is derived from an EMBL/GenBank/DDBJ whole genome shotgun (WGS) entry which is preliminary data.</text>
</comment>
<keyword evidence="1" id="KW-1133">Transmembrane helix</keyword>
<organism evidence="2 3">
    <name type="scientific">Methylobacterium oryzihabitans</name>
    <dbReference type="NCBI Taxonomy" id="2499852"/>
    <lineage>
        <taxon>Bacteria</taxon>
        <taxon>Pseudomonadati</taxon>
        <taxon>Pseudomonadota</taxon>
        <taxon>Alphaproteobacteria</taxon>
        <taxon>Hyphomicrobiales</taxon>
        <taxon>Methylobacteriaceae</taxon>
        <taxon>Methylobacterium</taxon>
    </lineage>
</organism>
<feature type="transmembrane region" description="Helical" evidence="1">
    <location>
        <begin position="207"/>
        <end position="223"/>
    </location>
</feature>